<evidence type="ECO:0000256" key="10">
    <source>
        <dbReference type="ARBA" id="ARBA00023139"/>
    </source>
</evidence>
<dbReference type="Pfam" id="PF00366">
    <property type="entry name" value="Ribosomal_S17"/>
    <property type="match status" value="1"/>
</dbReference>
<keyword evidence="12" id="KW-0449">Lipoprotein</keyword>
<dbReference type="GO" id="GO:0031593">
    <property type="term" value="F:polyubiquitin modification-dependent protein binding"/>
    <property type="evidence" value="ECO:0007669"/>
    <property type="project" value="TreeGrafter"/>
</dbReference>
<keyword evidence="19" id="KW-1185">Reference proteome</keyword>
<dbReference type="SUPFAM" id="SSF50249">
    <property type="entry name" value="Nucleic acid-binding proteins"/>
    <property type="match status" value="1"/>
</dbReference>
<feature type="compositionally biased region" description="Low complexity" evidence="16">
    <location>
        <begin position="427"/>
        <end position="441"/>
    </location>
</feature>
<feature type="region of interest" description="Disordered" evidence="16">
    <location>
        <begin position="417"/>
        <end position="462"/>
    </location>
</feature>
<dbReference type="InterPro" id="IPR032440">
    <property type="entry name" value="Ribosomal_uS17_N"/>
</dbReference>
<feature type="compositionally biased region" description="Low complexity" evidence="16">
    <location>
        <begin position="632"/>
        <end position="647"/>
    </location>
</feature>
<dbReference type="InterPro" id="IPR029071">
    <property type="entry name" value="Ubiquitin-like_domsf"/>
</dbReference>
<feature type="compositionally biased region" description="Polar residues" evidence="16">
    <location>
        <begin position="417"/>
        <end position="426"/>
    </location>
</feature>
<evidence type="ECO:0000256" key="13">
    <source>
        <dbReference type="ARBA" id="ARBA00035164"/>
    </source>
</evidence>
<evidence type="ECO:0000256" key="4">
    <source>
        <dbReference type="ARBA" id="ARBA00022490"/>
    </source>
</evidence>
<evidence type="ECO:0000256" key="12">
    <source>
        <dbReference type="ARBA" id="ARBA00023288"/>
    </source>
</evidence>
<evidence type="ECO:0000256" key="1">
    <source>
        <dbReference type="ARBA" id="ARBA00004496"/>
    </source>
</evidence>
<keyword evidence="8 15" id="KW-0689">Ribosomal protein</keyword>
<dbReference type="GO" id="GO:0071818">
    <property type="term" value="C:BAT3 complex"/>
    <property type="evidence" value="ECO:0007669"/>
    <property type="project" value="TreeGrafter"/>
</dbReference>
<evidence type="ECO:0000313" key="18">
    <source>
        <dbReference type="EMBL" id="KAF4365182.1"/>
    </source>
</evidence>
<dbReference type="CDD" id="cd00364">
    <property type="entry name" value="Ribosomal_uS17"/>
    <property type="match status" value="1"/>
</dbReference>
<dbReference type="Gene3D" id="2.40.50.1000">
    <property type="match status" value="1"/>
</dbReference>
<keyword evidence="7" id="KW-0164">Citrullination</keyword>
<evidence type="ECO:0000259" key="17">
    <source>
        <dbReference type="PROSITE" id="PS50053"/>
    </source>
</evidence>
<dbReference type="PANTHER" id="PTHR15204">
    <property type="entry name" value="LARGE PROLINE-RICH PROTEIN BAG6"/>
    <property type="match status" value="1"/>
</dbReference>
<dbReference type="SMART" id="SM00213">
    <property type="entry name" value="UBQ"/>
    <property type="match status" value="1"/>
</dbReference>
<dbReference type="InterPro" id="IPR000266">
    <property type="entry name" value="Ribosomal_uS17"/>
</dbReference>
<keyword evidence="4" id="KW-0963">Cytoplasm</keyword>
<dbReference type="Gene3D" id="3.10.20.90">
    <property type="entry name" value="Phosphatidylinositol 3-kinase Catalytic Subunit, Chain A, domain 1"/>
    <property type="match status" value="1"/>
</dbReference>
<accession>A0A7J6F361</accession>
<dbReference type="PRINTS" id="PR00973">
    <property type="entry name" value="RIBOSOMALS17"/>
</dbReference>
<gene>
    <name evidence="18" type="ORF">G4B88_000341</name>
</gene>
<feature type="region of interest" description="Disordered" evidence="16">
    <location>
        <begin position="141"/>
        <end position="163"/>
    </location>
</feature>
<keyword evidence="9" id="KW-0007">Acetylation</keyword>
<dbReference type="GO" id="GO:0003735">
    <property type="term" value="F:structural constituent of ribosome"/>
    <property type="evidence" value="ECO:0007669"/>
    <property type="project" value="InterPro"/>
</dbReference>
<sequence>MKENGEFDFYLVKFGRSTRCLKEAFFVGCALVQYKGALKRMASKGVDLIPDCDAVEASEADIEIKIKTLDSQTYTLKVDKQVPVPALKEQIASVTGVLSEQQRLICRGKVLKDDQLLSAYQLDVEDGHTLHLVVRQPYSSPPEGLLNHPATDPASSTSRSHSTHIAPGVVIETFSLPVQGDGAPPEISRILSAVLGSIGISNVGSSNEGMDNRVIPDSLTTLTQYLSNMGREFDAIGRDGADGRQESASNVSEDTSSQSASGTRRGLPTPASLAEVMLSARQLLTEQASERLLQLVGQLENQVNVTDVSLRSNIQTSTMRSGALFHSLGAFLLELGRTMMTLRLGETPSEAVVNAGPAVFISPTGPNPIMVQPLPFQVGTSLGAIPMGAVHAGSGLVNGLGNGLLPRRIDIQIRRGSSTSAANVNRQEQGNGQQPSGQQNPATSAGGEIPVNQGTARVSDAPGFAGESAVRVVPLRTMVAAVPGPFGRLPPSDSSGNSMGLYYPVLGRFQHVAPGHLSGDRGAQASGERHAAHAGGLHPEQQSTESAAQQRAGDSARDGPNPRQQESLNARSVSINILSAGGMQNNDDSDRQLPSNVMQFIRNLFPGGEIHVEDGSSEEAGAGSTPDQARTSSGPQGEPEAEPSPSEEGIFFSNLLRQIMPVISRQAVSESDTVHPEQASPSEPVSALHSSTGSLWRLWLLMPGHHIRLRTLLWGYHVDMMTVNQALQIQNDKSMVSLDADGVVIHHQRVQENLPVESDRSFGQNPFAQYSLSLGFSHLVSSSPTSPHSAAMAEQTEKAFLKQPKVFLSSKKSSKGKRPGKGGNRFWKSVGLGFKTPREAIEVLCNKLFGIGAYLAGTCHSAKMVRTIIVRRNYLHFVKKYQRYEKRHSNIPAHISPCFRVKEGDHVIIGQCRPLSKTVRFNVLKVVPAGSSGGGKKAFTGL</sequence>
<dbReference type="PANTHER" id="PTHR15204:SF0">
    <property type="entry name" value="LARGE PROLINE-RICH PROTEIN BAG6"/>
    <property type="match status" value="1"/>
</dbReference>
<dbReference type="InterPro" id="IPR012340">
    <property type="entry name" value="NA-bd_OB-fold"/>
</dbReference>
<feature type="domain" description="Ubiquitin-like" evidence="17">
    <location>
        <begin position="62"/>
        <end position="139"/>
    </location>
</feature>
<dbReference type="Pfam" id="PF16205">
    <property type="entry name" value="Ribosomal_S17_N"/>
    <property type="match status" value="1"/>
</dbReference>
<dbReference type="EMBL" id="JAATIQ010000275">
    <property type="protein sequence ID" value="KAF4365182.1"/>
    <property type="molecule type" value="Genomic_DNA"/>
</dbReference>
<feature type="compositionally biased region" description="Basic and acidic residues" evidence="16">
    <location>
        <begin position="234"/>
        <end position="245"/>
    </location>
</feature>
<feature type="compositionally biased region" description="Polar residues" evidence="16">
    <location>
        <begin position="540"/>
        <end position="549"/>
    </location>
</feature>
<feature type="region of interest" description="Disordered" evidence="16">
    <location>
        <begin position="667"/>
        <end position="687"/>
    </location>
</feature>
<dbReference type="InterPro" id="IPR000626">
    <property type="entry name" value="Ubiquitin-like_dom"/>
</dbReference>
<feature type="region of interest" description="Disordered" evidence="16">
    <location>
        <begin position="234"/>
        <end position="268"/>
    </location>
</feature>
<comment type="caution">
    <text evidence="18">The sequence shown here is derived from an EMBL/GenBank/DDBJ whole genome shotgun (WGS) entry which is preliminary data.</text>
</comment>
<dbReference type="FunFam" id="3.10.20.90:FF:000154">
    <property type="entry name" value="Large proline-rich protein BAG6"/>
    <property type="match status" value="1"/>
</dbReference>
<feature type="region of interest" description="Disordered" evidence="16">
    <location>
        <begin position="608"/>
        <end position="647"/>
    </location>
</feature>
<dbReference type="GO" id="GO:0003723">
    <property type="term" value="F:RNA binding"/>
    <property type="evidence" value="ECO:0007669"/>
    <property type="project" value="UniProtKB-KW"/>
</dbReference>
<keyword evidence="3" id="KW-0488">Methylation</keyword>
<evidence type="ECO:0000256" key="15">
    <source>
        <dbReference type="RuleBase" id="RU003872"/>
    </source>
</evidence>
<evidence type="ECO:0000256" key="14">
    <source>
        <dbReference type="ARBA" id="ARBA00035471"/>
    </source>
</evidence>
<evidence type="ECO:0000256" key="7">
    <source>
        <dbReference type="ARBA" id="ARBA00022934"/>
    </source>
</evidence>
<dbReference type="GO" id="GO:1990904">
    <property type="term" value="C:ribonucleoprotein complex"/>
    <property type="evidence" value="ECO:0007669"/>
    <property type="project" value="UniProtKB-KW"/>
</dbReference>
<evidence type="ECO:0000256" key="11">
    <source>
        <dbReference type="ARBA" id="ARBA00023274"/>
    </source>
</evidence>
<dbReference type="Proteomes" id="UP000583929">
    <property type="component" value="Unassembled WGS sequence"/>
</dbReference>
<keyword evidence="6" id="KW-0694">RNA-binding</keyword>
<feature type="compositionally biased region" description="Polar residues" evidence="16">
    <location>
        <begin position="246"/>
        <end position="262"/>
    </location>
</feature>
<dbReference type="GO" id="GO:0036503">
    <property type="term" value="P:ERAD pathway"/>
    <property type="evidence" value="ECO:0007669"/>
    <property type="project" value="TreeGrafter"/>
</dbReference>
<keyword evidence="11 15" id="KW-0687">Ribonucleoprotein</keyword>
<evidence type="ECO:0000313" key="19">
    <source>
        <dbReference type="Proteomes" id="UP000583929"/>
    </source>
</evidence>
<dbReference type="InterPro" id="IPR019979">
    <property type="entry name" value="Ribosomal_uS17_CS"/>
</dbReference>
<dbReference type="PROSITE" id="PS00056">
    <property type="entry name" value="RIBOSOMAL_S17"/>
    <property type="match status" value="1"/>
</dbReference>
<dbReference type="Pfam" id="PF00240">
    <property type="entry name" value="ubiquitin"/>
    <property type="match status" value="1"/>
</dbReference>
<dbReference type="FunFam" id="2.40.50.1000:FF:000008">
    <property type="entry name" value="40S ribosomal protein S11"/>
    <property type="match status" value="1"/>
</dbReference>
<evidence type="ECO:0000256" key="6">
    <source>
        <dbReference type="ARBA" id="ARBA00022884"/>
    </source>
</evidence>
<comment type="subcellular location">
    <subcellularLocation>
        <location evidence="1">Cytoplasm</location>
    </subcellularLocation>
</comment>
<dbReference type="SUPFAM" id="SSF54236">
    <property type="entry name" value="Ubiquitin-like"/>
    <property type="match status" value="1"/>
</dbReference>
<keyword evidence="10" id="KW-0564">Palmitate</keyword>
<dbReference type="GO" id="GO:0022626">
    <property type="term" value="C:cytosolic ribosome"/>
    <property type="evidence" value="ECO:0007669"/>
    <property type="project" value="UniProtKB-ARBA"/>
</dbReference>
<evidence type="ECO:0000256" key="16">
    <source>
        <dbReference type="SAM" id="MobiDB-lite"/>
    </source>
</evidence>
<evidence type="ECO:0000256" key="2">
    <source>
        <dbReference type="ARBA" id="ARBA00010254"/>
    </source>
</evidence>
<dbReference type="PROSITE" id="PS50053">
    <property type="entry name" value="UBIQUITIN_2"/>
    <property type="match status" value="1"/>
</dbReference>
<protein>
    <recommendedName>
        <fullName evidence="13">Small ribosomal subunit protein uS17</fullName>
    </recommendedName>
    <alternativeName>
        <fullName evidence="14">40S ribosomal protein S11</fullName>
    </alternativeName>
</protein>
<evidence type="ECO:0000256" key="5">
    <source>
        <dbReference type="ARBA" id="ARBA00022553"/>
    </source>
</evidence>
<dbReference type="GO" id="GO:0006412">
    <property type="term" value="P:translation"/>
    <property type="evidence" value="ECO:0007669"/>
    <property type="project" value="InterPro"/>
</dbReference>
<reference evidence="18 19" key="1">
    <citation type="journal article" date="2020" name="bioRxiv">
        <title>Sequence and annotation of 42 cannabis genomes reveals extensive copy number variation in cannabinoid synthesis and pathogen resistance genes.</title>
        <authorList>
            <person name="Mckernan K.J."/>
            <person name="Helbert Y."/>
            <person name="Kane L.T."/>
            <person name="Ebling H."/>
            <person name="Zhang L."/>
            <person name="Liu B."/>
            <person name="Eaton Z."/>
            <person name="Mclaughlin S."/>
            <person name="Kingan S."/>
            <person name="Baybayan P."/>
            <person name="Concepcion G."/>
            <person name="Jordan M."/>
            <person name="Riva A."/>
            <person name="Barbazuk W."/>
            <person name="Harkins T."/>
        </authorList>
    </citation>
    <scope>NUCLEOTIDE SEQUENCE [LARGE SCALE GENOMIC DNA]</scope>
    <source>
        <strain evidence="19">cv. Jamaican Lion 4</strain>
        <tissue evidence="18">Leaf</tissue>
    </source>
</reference>
<comment type="similarity">
    <text evidence="2 15">Belongs to the universal ribosomal protein uS17 family.</text>
</comment>
<name>A0A7J6F361_CANSA</name>
<keyword evidence="5" id="KW-0597">Phosphoprotein</keyword>
<evidence type="ECO:0000256" key="3">
    <source>
        <dbReference type="ARBA" id="ARBA00022481"/>
    </source>
</evidence>
<evidence type="ECO:0000256" key="8">
    <source>
        <dbReference type="ARBA" id="ARBA00022980"/>
    </source>
</evidence>
<feature type="region of interest" description="Disordered" evidence="16">
    <location>
        <begin position="514"/>
        <end position="570"/>
    </location>
</feature>
<evidence type="ECO:0000256" key="9">
    <source>
        <dbReference type="ARBA" id="ARBA00022990"/>
    </source>
</evidence>
<dbReference type="GO" id="GO:0051787">
    <property type="term" value="F:misfolded protein binding"/>
    <property type="evidence" value="ECO:0007669"/>
    <property type="project" value="TreeGrafter"/>
</dbReference>
<organism evidence="18 19">
    <name type="scientific">Cannabis sativa</name>
    <name type="common">Hemp</name>
    <name type="synonym">Marijuana</name>
    <dbReference type="NCBI Taxonomy" id="3483"/>
    <lineage>
        <taxon>Eukaryota</taxon>
        <taxon>Viridiplantae</taxon>
        <taxon>Streptophyta</taxon>
        <taxon>Embryophyta</taxon>
        <taxon>Tracheophyta</taxon>
        <taxon>Spermatophyta</taxon>
        <taxon>Magnoliopsida</taxon>
        <taxon>eudicotyledons</taxon>
        <taxon>Gunneridae</taxon>
        <taxon>Pentapetalae</taxon>
        <taxon>rosids</taxon>
        <taxon>fabids</taxon>
        <taxon>Rosales</taxon>
        <taxon>Cannabaceae</taxon>
        <taxon>Cannabis</taxon>
    </lineage>
</organism>
<dbReference type="AlphaFoldDB" id="A0A7J6F361"/>
<proteinExistence type="inferred from homology"/>